<evidence type="ECO:0000313" key="3">
    <source>
        <dbReference type="Proteomes" id="UP000094444"/>
    </source>
</evidence>
<accession>A0A2P5HW14</accession>
<name>A0A2P5HW14_DIAHE</name>
<reference evidence="2" key="1">
    <citation type="submission" date="2017-09" db="EMBL/GenBank/DDBJ databases">
        <title>Polyketide synthases of a Diaporthe helianthi virulent isolate.</title>
        <authorList>
            <person name="Baroncelli R."/>
        </authorList>
    </citation>
    <scope>NUCLEOTIDE SEQUENCE [LARGE SCALE GENOMIC DNA]</scope>
    <source>
        <strain evidence="2">7/96</strain>
    </source>
</reference>
<comment type="caution">
    <text evidence="2">The sequence shown here is derived from an EMBL/GenBank/DDBJ whole genome shotgun (WGS) entry which is preliminary data.</text>
</comment>
<evidence type="ECO:0000256" key="1">
    <source>
        <dbReference type="SAM" id="MobiDB-lite"/>
    </source>
</evidence>
<proteinExistence type="predicted"/>
<dbReference type="AlphaFoldDB" id="A0A2P5HW14"/>
<keyword evidence="3" id="KW-1185">Reference proteome</keyword>
<feature type="region of interest" description="Disordered" evidence="1">
    <location>
        <begin position="482"/>
        <end position="505"/>
    </location>
</feature>
<dbReference type="OrthoDB" id="5238311at2759"/>
<organism evidence="2 3">
    <name type="scientific">Diaporthe helianthi</name>
    <dbReference type="NCBI Taxonomy" id="158607"/>
    <lineage>
        <taxon>Eukaryota</taxon>
        <taxon>Fungi</taxon>
        <taxon>Dikarya</taxon>
        <taxon>Ascomycota</taxon>
        <taxon>Pezizomycotina</taxon>
        <taxon>Sordariomycetes</taxon>
        <taxon>Sordariomycetidae</taxon>
        <taxon>Diaporthales</taxon>
        <taxon>Diaporthaceae</taxon>
        <taxon>Diaporthe</taxon>
    </lineage>
</organism>
<sequence length="648" mass="73451">MAHRLNRPLPGLRRIQTSVDFARTRWVEITTPLSGNLRTEHVMAQSQTYSDEEEELNQEEEMYQEQGMYNGRDTYYGEEREQHPFPYDERGPQPWEFPSPPHLRLSQPPELADLRAPNDVPVLALERLRNKQGLIKRYVNYPMRLFHLRPQSNLAISDDLDWENTFLWQKVSSPSCKADWIKDFHYPALDMPLPNFPEAILRYGMSSRISGQGLTKNEALEFAAAVLNSNIRGPSDPEPDSNMEWKDIRWMARRLVLQLEKHGSRRGAAMAAKMREDQQAREECNSFFRFCDSDHKPTGMGFRGNRDTFLLDSDYMTDFFNRASQNGTLSMRTISQLKLIPFLDSLGAAHVTTLAVSAQAFREPNKRTYLCHAIARTFPNLERLHLIAIGTVDSDSAARWTITPQMWYQFGSLRAMAAIEIHRNGGSSYLRAPREDGEARFEPHDMSPALTRATGTYADGRGRVLAGGPARTPLVAFGIRAGLLHDPDPEPSQQPGGGPADQRRQDPPLVAAVQRTLTAAFKPIIRGQQAAARATRAEALAKLEGRRTMLPRPVPRGPASGVHSAHRLYQRSEARQTDFRSWPRHVSSRTENQSEVPLPAVEVGLRTREYPRVKATVLVYDRDSFDENVYSGWTGFGPGVDLSHFNHL</sequence>
<feature type="region of interest" description="Disordered" evidence="1">
    <location>
        <begin position="574"/>
        <end position="594"/>
    </location>
</feature>
<dbReference type="InParanoid" id="A0A2P5HW14"/>
<gene>
    <name evidence="2" type="ORF">DHEL01_v207156</name>
</gene>
<protein>
    <submittedName>
        <fullName evidence="2">Uncharacterized protein</fullName>
    </submittedName>
</protein>
<dbReference type="EMBL" id="MAVT02000627">
    <property type="protein sequence ID" value="POS74449.1"/>
    <property type="molecule type" value="Genomic_DNA"/>
</dbReference>
<evidence type="ECO:0000313" key="2">
    <source>
        <dbReference type="EMBL" id="POS74449.1"/>
    </source>
</evidence>
<dbReference type="Proteomes" id="UP000094444">
    <property type="component" value="Unassembled WGS sequence"/>
</dbReference>